<dbReference type="InterPro" id="IPR050570">
    <property type="entry name" value="Cell_wall_metabolism_enzyme"/>
</dbReference>
<evidence type="ECO:0000313" key="2">
    <source>
        <dbReference type="EMBL" id="RKN11115.1"/>
    </source>
</evidence>
<organism evidence="2 5">
    <name type="scientific">Streptomyces radicis</name>
    <dbReference type="NCBI Taxonomy" id="1750517"/>
    <lineage>
        <taxon>Bacteria</taxon>
        <taxon>Bacillati</taxon>
        <taxon>Actinomycetota</taxon>
        <taxon>Actinomycetes</taxon>
        <taxon>Kitasatosporales</taxon>
        <taxon>Streptomycetaceae</taxon>
        <taxon>Streptomyces</taxon>
    </lineage>
</organism>
<name>A0A3A9WDQ7_9ACTN</name>
<sequence length="167" mass="17122">MPLASLESLGPLGPVGPIGPVVPRDPFWGLFAADEWTAPVSGYPVSAAYGIPGGWAAGYHTGVDWAAPTGTTVRSVGPGTVVLAGDAGDYGNAVIIKMTDGYYTLYAHLSVVTVRVGQQVSGGTQVGESGNTGRSTGPHLHFEVRAGENYGSDVDPVAYLARHGVKV</sequence>
<dbReference type="InterPro" id="IPR011055">
    <property type="entry name" value="Dup_hybrid_motif"/>
</dbReference>
<dbReference type="Gene3D" id="2.70.70.10">
    <property type="entry name" value="Glucose Permease (Domain IIA)"/>
    <property type="match status" value="1"/>
</dbReference>
<dbReference type="SUPFAM" id="SSF51261">
    <property type="entry name" value="Duplicated hybrid motif"/>
    <property type="match status" value="1"/>
</dbReference>
<feature type="domain" description="M23ase beta-sheet core" evidence="1">
    <location>
        <begin position="59"/>
        <end position="152"/>
    </location>
</feature>
<comment type="caution">
    <text evidence="2">The sequence shown here is derived from an EMBL/GenBank/DDBJ whole genome shotgun (WGS) entry which is preliminary data.</text>
</comment>
<evidence type="ECO:0000313" key="4">
    <source>
        <dbReference type="Proteomes" id="UP000268652"/>
    </source>
</evidence>
<accession>A0A3A9WDQ7</accession>
<dbReference type="Proteomes" id="UP000268652">
    <property type="component" value="Unassembled WGS sequence"/>
</dbReference>
<reference evidence="4 5" key="1">
    <citation type="submission" date="2018-09" db="EMBL/GenBank/DDBJ databases">
        <title>Streptomyces sp. nov. DS1-2, an endophytic actinomycete isolated from roots of Dendrobium scabrilingue.</title>
        <authorList>
            <person name="Kuncharoen N."/>
            <person name="Kudo T."/>
            <person name="Ohkuma M."/>
            <person name="Yuki M."/>
            <person name="Tanasupawat S."/>
        </authorList>
    </citation>
    <scope>NUCLEOTIDE SEQUENCE [LARGE SCALE GENOMIC DNA]</scope>
    <source>
        <strain evidence="2 5">AZ1-7</strain>
        <strain evidence="3 4">DS1-2</strain>
    </source>
</reference>
<dbReference type="Pfam" id="PF01551">
    <property type="entry name" value="Peptidase_M23"/>
    <property type="match status" value="1"/>
</dbReference>
<dbReference type="EMBL" id="RBDY01000004">
    <property type="protein sequence ID" value="RKN25435.1"/>
    <property type="molecule type" value="Genomic_DNA"/>
</dbReference>
<dbReference type="AlphaFoldDB" id="A0A3A9WDQ7"/>
<dbReference type="EMBL" id="RBDX01000004">
    <property type="protein sequence ID" value="RKN11115.1"/>
    <property type="molecule type" value="Genomic_DNA"/>
</dbReference>
<dbReference type="PANTHER" id="PTHR21666">
    <property type="entry name" value="PEPTIDASE-RELATED"/>
    <property type="match status" value="1"/>
</dbReference>
<evidence type="ECO:0000313" key="3">
    <source>
        <dbReference type="EMBL" id="RKN25435.1"/>
    </source>
</evidence>
<gene>
    <name evidence="3" type="ORF">D7318_08870</name>
    <name evidence="2" type="ORF">D7319_08015</name>
</gene>
<protein>
    <submittedName>
        <fullName evidence="2">M23 family metallopeptidase</fullName>
    </submittedName>
</protein>
<dbReference type="InterPro" id="IPR016047">
    <property type="entry name" value="M23ase_b-sheet_dom"/>
</dbReference>
<dbReference type="PANTHER" id="PTHR21666:SF270">
    <property type="entry name" value="MUREIN HYDROLASE ACTIVATOR ENVC"/>
    <property type="match status" value="1"/>
</dbReference>
<dbReference type="CDD" id="cd12797">
    <property type="entry name" value="M23_peptidase"/>
    <property type="match status" value="1"/>
</dbReference>
<dbReference type="FunFam" id="2.70.70.10:FF:000013">
    <property type="entry name" value="Peptidase family M23"/>
    <property type="match status" value="1"/>
</dbReference>
<evidence type="ECO:0000313" key="5">
    <source>
        <dbReference type="Proteomes" id="UP000275024"/>
    </source>
</evidence>
<dbReference type="GO" id="GO:0004222">
    <property type="term" value="F:metalloendopeptidase activity"/>
    <property type="evidence" value="ECO:0007669"/>
    <property type="project" value="TreeGrafter"/>
</dbReference>
<evidence type="ECO:0000259" key="1">
    <source>
        <dbReference type="Pfam" id="PF01551"/>
    </source>
</evidence>
<keyword evidence="4" id="KW-1185">Reference proteome</keyword>
<proteinExistence type="predicted"/>
<dbReference type="OrthoDB" id="5244067at2"/>
<dbReference type="Proteomes" id="UP000275024">
    <property type="component" value="Unassembled WGS sequence"/>
</dbReference>